<comment type="subcellular location">
    <subcellularLocation>
        <location evidence="1">Cell membrane</location>
        <topology evidence="1">Multi-pass membrane protein</topology>
    </subcellularLocation>
</comment>
<dbReference type="RefSeq" id="WP_129221896.1">
    <property type="nucleotide sequence ID" value="NZ_QYBC01000030.1"/>
</dbReference>
<comment type="caution">
    <text evidence="10">The sequence shown here is derived from an EMBL/GenBank/DDBJ whole genome shotgun (WGS) entry which is preliminary data.</text>
</comment>
<evidence type="ECO:0000256" key="4">
    <source>
        <dbReference type="ARBA" id="ARBA00022692"/>
    </source>
</evidence>
<keyword evidence="4 9" id="KW-0812">Transmembrane</keyword>
<keyword evidence="5 9" id="KW-1133">Transmembrane helix</keyword>
<dbReference type="PANTHER" id="PTHR33281:SF19">
    <property type="entry name" value="VOLTAGE-DEPENDENT ANION CHANNEL-FORMING PROTEIN YNEE"/>
    <property type="match status" value="1"/>
</dbReference>
<keyword evidence="6" id="KW-0406">Ion transport</keyword>
<dbReference type="GO" id="GO:0005254">
    <property type="term" value="F:chloride channel activity"/>
    <property type="evidence" value="ECO:0007669"/>
    <property type="project" value="InterPro"/>
</dbReference>
<evidence type="ECO:0000256" key="6">
    <source>
        <dbReference type="ARBA" id="ARBA00023065"/>
    </source>
</evidence>
<evidence type="ECO:0000256" key="7">
    <source>
        <dbReference type="ARBA" id="ARBA00023136"/>
    </source>
</evidence>
<feature type="transmembrane region" description="Helical" evidence="9">
    <location>
        <begin position="222"/>
        <end position="251"/>
    </location>
</feature>
<evidence type="ECO:0000256" key="9">
    <source>
        <dbReference type="SAM" id="Phobius"/>
    </source>
</evidence>
<dbReference type="Pfam" id="PF25539">
    <property type="entry name" value="Bestrophin_2"/>
    <property type="match status" value="1"/>
</dbReference>
<protein>
    <submittedName>
        <fullName evidence="10">Bestrophin</fullName>
    </submittedName>
</protein>
<keyword evidence="3" id="KW-1003">Cell membrane</keyword>
<sequence length="305" mass="32923">MIVRDKPNAWQLFFILKGSIVPTIAPRLAAVTLLSILVVASQEAGLMRFHEIAALPFSLIGIALSIFAGFRNSACYDRWWEGRKIFGQLLIDTRSFARQQMAVRGPGEPAVARRAAFGAIAFAHLLRHHLRAEPPGPEALAALAEAGMPGVAAARNPPNMLLTALTREAAEAVASGSIAAQVFQVLEDSIVSMSAVLAAAERIRNMPVPYTYSLMLHRTAMLFCLLLPFGLAAAAGAWTPLLVLIVSYTFFGLDALGDELENPFGTGQNALPLSALTRGIEIDIREMLGEADLPEPLRPVDFQLR</sequence>
<keyword evidence="2" id="KW-0813">Transport</keyword>
<evidence type="ECO:0000313" key="11">
    <source>
        <dbReference type="Proteomes" id="UP000289411"/>
    </source>
</evidence>
<evidence type="ECO:0000256" key="3">
    <source>
        <dbReference type="ARBA" id="ARBA00022475"/>
    </source>
</evidence>
<dbReference type="InterPro" id="IPR044669">
    <property type="entry name" value="YneE/VCCN1/2-like"/>
</dbReference>
<feature type="transmembrane region" description="Helical" evidence="9">
    <location>
        <begin position="12"/>
        <end position="40"/>
    </location>
</feature>
<evidence type="ECO:0000313" key="10">
    <source>
        <dbReference type="EMBL" id="RYB01727.1"/>
    </source>
</evidence>
<organism evidence="10 11">
    <name type="scientific">Lichenibacterium ramalinae</name>
    <dbReference type="NCBI Taxonomy" id="2316527"/>
    <lineage>
        <taxon>Bacteria</taxon>
        <taxon>Pseudomonadati</taxon>
        <taxon>Pseudomonadota</taxon>
        <taxon>Alphaproteobacteria</taxon>
        <taxon>Hyphomicrobiales</taxon>
        <taxon>Lichenihabitantaceae</taxon>
        <taxon>Lichenibacterium</taxon>
    </lineage>
</organism>
<evidence type="ECO:0000256" key="8">
    <source>
        <dbReference type="ARBA" id="ARBA00034708"/>
    </source>
</evidence>
<keyword evidence="11" id="KW-1185">Reference proteome</keyword>
<comment type="similarity">
    <text evidence="8">Belongs to the anion channel-forming bestrophin (TC 1.A.46) family.</text>
</comment>
<reference evidence="10 11" key="1">
    <citation type="submission" date="2018-09" db="EMBL/GenBank/DDBJ databases">
        <authorList>
            <person name="Grouzdev D.S."/>
            <person name="Krutkina M.S."/>
        </authorList>
    </citation>
    <scope>NUCLEOTIDE SEQUENCE [LARGE SCALE GENOMIC DNA]</scope>
    <source>
        <strain evidence="10 11">RmlP001</strain>
    </source>
</reference>
<proteinExistence type="inferred from homology"/>
<dbReference type="AlphaFoldDB" id="A0A4V1RHZ1"/>
<reference evidence="10 11" key="2">
    <citation type="submission" date="2019-02" db="EMBL/GenBank/DDBJ databases">
        <title>'Lichenibacterium ramalinii' gen. nov. sp. nov., 'Lichenibacterium minor' gen. nov. sp. nov.</title>
        <authorList>
            <person name="Pankratov T."/>
        </authorList>
    </citation>
    <scope>NUCLEOTIDE SEQUENCE [LARGE SCALE GENOMIC DNA]</scope>
    <source>
        <strain evidence="10 11">RmlP001</strain>
    </source>
</reference>
<dbReference type="GO" id="GO:0005886">
    <property type="term" value="C:plasma membrane"/>
    <property type="evidence" value="ECO:0007669"/>
    <property type="project" value="UniProtKB-SubCell"/>
</dbReference>
<dbReference type="OrthoDB" id="445589at2"/>
<feature type="transmembrane region" description="Helical" evidence="9">
    <location>
        <begin position="52"/>
        <end position="70"/>
    </location>
</feature>
<dbReference type="Proteomes" id="UP000289411">
    <property type="component" value="Unassembled WGS sequence"/>
</dbReference>
<dbReference type="PANTHER" id="PTHR33281">
    <property type="entry name" value="UPF0187 PROTEIN YNEE"/>
    <property type="match status" value="1"/>
</dbReference>
<accession>A0A4V1RHZ1</accession>
<evidence type="ECO:0000256" key="2">
    <source>
        <dbReference type="ARBA" id="ARBA00022448"/>
    </source>
</evidence>
<dbReference type="EMBL" id="QYBC01000030">
    <property type="protein sequence ID" value="RYB01727.1"/>
    <property type="molecule type" value="Genomic_DNA"/>
</dbReference>
<evidence type="ECO:0000256" key="1">
    <source>
        <dbReference type="ARBA" id="ARBA00004651"/>
    </source>
</evidence>
<name>A0A4V1RHZ1_9HYPH</name>
<gene>
    <name evidence="10" type="ORF">D3272_24660</name>
</gene>
<evidence type="ECO:0000256" key="5">
    <source>
        <dbReference type="ARBA" id="ARBA00022989"/>
    </source>
</evidence>
<keyword evidence="7 9" id="KW-0472">Membrane</keyword>